<comment type="caution">
    <text evidence="4">The sequence shown here is derived from an EMBL/GenBank/DDBJ whole genome shotgun (WGS) entry which is preliminary data.</text>
</comment>
<evidence type="ECO:0000256" key="1">
    <source>
        <dbReference type="SAM" id="MobiDB-lite"/>
    </source>
</evidence>
<dbReference type="AlphaFoldDB" id="A0A3D6BM70"/>
<evidence type="ECO:0000313" key="5">
    <source>
        <dbReference type="Proteomes" id="UP000263268"/>
    </source>
</evidence>
<accession>A0A3D6BM70</accession>
<keyword evidence="2" id="KW-0472">Membrane</keyword>
<reference evidence="4 5" key="1">
    <citation type="journal article" date="2018" name="Nat. Biotechnol.">
        <title>A standardized bacterial taxonomy based on genome phylogeny substantially revises the tree of life.</title>
        <authorList>
            <person name="Parks D.H."/>
            <person name="Chuvochina M."/>
            <person name="Waite D.W."/>
            <person name="Rinke C."/>
            <person name="Skarshewski A."/>
            <person name="Chaumeil P.A."/>
            <person name="Hugenholtz P."/>
        </authorList>
    </citation>
    <scope>NUCLEOTIDE SEQUENCE [LARGE SCALE GENOMIC DNA]</scope>
    <source>
        <strain evidence="4">UBA10227</strain>
    </source>
</reference>
<dbReference type="Pfam" id="PF19808">
    <property type="entry name" value="DUF6291"/>
    <property type="match status" value="1"/>
</dbReference>
<gene>
    <name evidence="4" type="ORF">DHV22_01385</name>
</gene>
<sequence>MEDTKRTVESDKKKQKSFVAYYDWIETFEALSNEEAGKLAKIIFRFVNGLDTNTDDKVIKMSFIPIKQTLERDIKKWEKYIKKQQINGKKGGRPKNPTEPKRPNGFLENPTKPKKLTMLMLMLMLMLIISTTSIMSLLLMLKKETLRKD</sequence>
<feature type="domain" description="DUF6291" evidence="3">
    <location>
        <begin position="17"/>
        <end position="95"/>
    </location>
</feature>
<keyword evidence="2" id="KW-0812">Transmembrane</keyword>
<evidence type="ECO:0000313" key="4">
    <source>
        <dbReference type="EMBL" id="HCY80340.1"/>
    </source>
</evidence>
<feature type="transmembrane region" description="Helical" evidence="2">
    <location>
        <begin position="116"/>
        <end position="141"/>
    </location>
</feature>
<dbReference type="InterPro" id="IPR046258">
    <property type="entry name" value="DUF6291"/>
</dbReference>
<proteinExistence type="predicted"/>
<protein>
    <recommendedName>
        <fullName evidence="3">DUF6291 domain-containing protein</fullName>
    </recommendedName>
</protein>
<organism evidence="4 5">
    <name type="scientific">Xanthomarina gelatinilytica</name>
    <dbReference type="NCBI Taxonomy" id="1137281"/>
    <lineage>
        <taxon>Bacteria</taxon>
        <taxon>Pseudomonadati</taxon>
        <taxon>Bacteroidota</taxon>
        <taxon>Flavobacteriia</taxon>
        <taxon>Flavobacteriales</taxon>
        <taxon>Flavobacteriaceae</taxon>
        <taxon>Xanthomarina</taxon>
    </lineage>
</organism>
<dbReference type="Proteomes" id="UP000263268">
    <property type="component" value="Unassembled WGS sequence"/>
</dbReference>
<dbReference type="EMBL" id="DPRK01000020">
    <property type="protein sequence ID" value="HCY80340.1"/>
    <property type="molecule type" value="Genomic_DNA"/>
</dbReference>
<name>A0A3D6BM70_9FLAO</name>
<evidence type="ECO:0000256" key="2">
    <source>
        <dbReference type="SAM" id="Phobius"/>
    </source>
</evidence>
<evidence type="ECO:0000259" key="3">
    <source>
        <dbReference type="Pfam" id="PF19808"/>
    </source>
</evidence>
<keyword evidence="2" id="KW-1133">Transmembrane helix</keyword>
<feature type="region of interest" description="Disordered" evidence="1">
    <location>
        <begin position="85"/>
        <end position="111"/>
    </location>
</feature>